<organism evidence="2 3">
    <name type="scientific">Fusarium kuroshium</name>
    <dbReference type="NCBI Taxonomy" id="2010991"/>
    <lineage>
        <taxon>Eukaryota</taxon>
        <taxon>Fungi</taxon>
        <taxon>Dikarya</taxon>
        <taxon>Ascomycota</taxon>
        <taxon>Pezizomycotina</taxon>
        <taxon>Sordariomycetes</taxon>
        <taxon>Hypocreomycetidae</taxon>
        <taxon>Hypocreales</taxon>
        <taxon>Nectriaceae</taxon>
        <taxon>Fusarium</taxon>
        <taxon>Fusarium solani species complex</taxon>
    </lineage>
</organism>
<keyword evidence="3" id="KW-1185">Reference proteome</keyword>
<evidence type="ECO:0000256" key="1">
    <source>
        <dbReference type="SAM" id="Phobius"/>
    </source>
</evidence>
<comment type="caution">
    <text evidence="2">The sequence shown here is derived from an EMBL/GenBank/DDBJ whole genome shotgun (WGS) entry which is preliminary data.</text>
</comment>
<sequence>MMRVAEAAKSMAGKVVIMVMICMTGLLAVKVDGSMDLHSYDKHRLSYCYLRELCGVHGLIVLILTYVLE</sequence>
<dbReference type="AlphaFoldDB" id="A0A3M2RDS8"/>
<reference evidence="2 3" key="1">
    <citation type="submission" date="2017-06" db="EMBL/GenBank/DDBJ databases">
        <title>Comparative genomic analysis of Ambrosia Fusariam Clade fungi.</title>
        <authorList>
            <person name="Stajich J.E."/>
            <person name="Carrillo J."/>
            <person name="Kijimoto T."/>
            <person name="Eskalen A."/>
            <person name="O'Donnell K."/>
            <person name="Kasson M."/>
        </authorList>
    </citation>
    <scope>NUCLEOTIDE SEQUENCE [LARGE SCALE GENOMIC DNA]</scope>
    <source>
        <strain evidence="2">UCR3666</strain>
    </source>
</reference>
<keyword evidence="1" id="KW-0812">Transmembrane</keyword>
<dbReference type="EMBL" id="NKUJ01000545">
    <property type="protein sequence ID" value="RMJ03274.1"/>
    <property type="molecule type" value="Genomic_DNA"/>
</dbReference>
<keyword evidence="1" id="KW-1133">Transmembrane helix</keyword>
<evidence type="ECO:0000313" key="3">
    <source>
        <dbReference type="Proteomes" id="UP000277212"/>
    </source>
</evidence>
<feature type="transmembrane region" description="Helical" evidence="1">
    <location>
        <begin position="12"/>
        <end position="29"/>
    </location>
</feature>
<keyword evidence="1" id="KW-0472">Membrane</keyword>
<feature type="transmembrane region" description="Helical" evidence="1">
    <location>
        <begin position="49"/>
        <end position="68"/>
    </location>
</feature>
<accession>A0A3M2RDS8</accession>
<gene>
    <name evidence="2" type="ORF">CDV36_015203</name>
</gene>
<dbReference type="Proteomes" id="UP000277212">
    <property type="component" value="Unassembled WGS sequence"/>
</dbReference>
<name>A0A3M2RDS8_9HYPO</name>
<protein>
    <submittedName>
        <fullName evidence="2">Uncharacterized protein</fullName>
    </submittedName>
</protein>
<proteinExistence type="predicted"/>
<evidence type="ECO:0000313" key="2">
    <source>
        <dbReference type="EMBL" id="RMJ03274.1"/>
    </source>
</evidence>